<accession>A0AAN7S5U2</accession>
<keyword evidence="3" id="KW-1185">Reference proteome</keyword>
<comment type="caution">
    <text evidence="2">The sequence shown here is derived from an EMBL/GenBank/DDBJ whole genome shotgun (WGS) entry which is preliminary data.</text>
</comment>
<gene>
    <name evidence="2" type="ORF">RN001_015790</name>
</gene>
<keyword evidence="1" id="KW-0732">Signal</keyword>
<dbReference type="EMBL" id="JARPUR010000008">
    <property type="protein sequence ID" value="KAK4871666.1"/>
    <property type="molecule type" value="Genomic_DNA"/>
</dbReference>
<evidence type="ECO:0000256" key="1">
    <source>
        <dbReference type="SAM" id="SignalP"/>
    </source>
</evidence>
<feature type="chain" id="PRO_5042932401" description="Zinc finger MYM-type protein 1-like" evidence="1">
    <location>
        <begin position="19"/>
        <end position="193"/>
    </location>
</feature>
<evidence type="ECO:0000313" key="2">
    <source>
        <dbReference type="EMBL" id="KAK4871666.1"/>
    </source>
</evidence>
<reference evidence="3" key="1">
    <citation type="submission" date="2023-01" db="EMBL/GenBank/DDBJ databases">
        <title>Key to firefly adult light organ development and bioluminescence: homeobox transcription factors regulate luciferase expression and transportation to peroxisome.</title>
        <authorList>
            <person name="Fu X."/>
        </authorList>
    </citation>
    <scope>NUCLEOTIDE SEQUENCE [LARGE SCALE GENOMIC DNA]</scope>
</reference>
<protein>
    <recommendedName>
        <fullName evidence="4">Zinc finger MYM-type protein 1-like</fullName>
    </recommendedName>
</protein>
<evidence type="ECO:0000313" key="3">
    <source>
        <dbReference type="Proteomes" id="UP001353858"/>
    </source>
</evidence>
<sequence>MNFFFLIQELFVFFSASTKRWSILKSNLCNVTNLTLKPLSDTRWSSRIDAITPLRYQLGEVYDALFEISEGNFENNVKNLTASLAKKLQNFEFICILILWYNILNKVNIVSKIIQKPNFDVAQCCNHLNNLNNFLKAYRSDVGFNDLLIDAKEIASSLDIEPKFKKTKRSNTTKNKKNILIIYVTMNRSTTKL</sequence>
<evidence type="ECO:0008006" key="4">
    <source>
        <dbReference type="Google" id="ProtNLM"/>
    </source>
</evidence>
<dbReference type="PANTHER" id="PTHR46289">
    <property type="entry name" value="52 KDA REPRESSOR OF THE INHIBITOR OF THE PROTEIN KINASE-LIKE PROTEIN-RELATED"/>
    <property type="match status" value="1"/>
</dbReference>
<dbReference type="Proteomes" id="UP001353858">
    <property type="component" value="Unassembled WGS sequence"/>
</dbReference>
<dbReference type="PANTHER" id="PTHR46289:SF17">
    <property type="entry name" value="HAT C-TERMINAL DIMERISATION DOMAIN-CONTAINING PROTEIN"/>
    <property type="match status" value="1"/>
</dbReference>
<organism evidence="2 3">
    <name type="scientific">Aquatica leii</name>
    <dbReference type="NCBI Taxonomy" id="1421715"/>
    <lineage>
        <taxon>Eukaryota</taxon>
        <taxon>Metazoa</taxon>
        <taxon>Ecdysozoa</taxon>
        <taxon>Arthropoda</taxon>
        <taxon>Hexapoda</taxon>
        <taxon>Insecta</taxon>
        <taxon>Pterygota</taxon>
        <taxon>Neoptera</taxon>
        <taxon>Endopterygota</taxon>
        <taxon>Coleoptera</taxon>
        <taxon>Polyphaga</taxon>
        <taxon>Elateriformia</taxon>
        <taxon>Elateroidea</taxon>
        <taxon>Lampyridae</taxon>
        <taxon>Luciolinae</taxon>
        <taxon>Aquatica</taxon>
    </lineage>
</organism>
<feature type="signal peptide" evidence="1">
    <location>
        <begin position="1"/>
        <end position="18"/>
    </location>
</feature>
<proteinExistence type="predicted"/>
<dbReference type="AlphaFoldDB" id="A0AAN7S5U2"/>
<name>A0AAN7S5U2_9COLE</name>
<dbReference type="InterPro" id="IPR052958">
    <property type="entry name" value="IFN-induced_PKR_regulator"/>
</dbReference>